<keyword evidence="1" id="KW-1133">Transmembrane helix</keyword>
<name>A0AA36H0Z1_CYLNA</name>
<feature type="domain" description="CHK kinase-like" evidence="2">
    <location>
        <begin position="1"/>
        <end position="161"/>
    </location>
</feature>
<evidence type="ECO:0000313" key="3">
    <source>
        <dbReference type="EMBL" id="CAJ0601785.1"/>
    </source>
</evidence>
<feature type="non-terminal residue" evidence="3">
    <location>
        <position position="271"/>
    </location>
</feature>
<dbReference type="PANTHER" id="PTHR23020:SF8">
    <property type="entry name" value="CHK KINASE-LIKE DOMAIN-CONTAINING PROTEIN"/>
    <property type="match status" value="1"/>
</dbReference>
<organism evidence="3 4">
    <name type="scientific">Cylicocyclus nassatus</name>
    <name type="common">Nematode worm</name>
    <dbReference type="NCBI Taxonomy" id="53992"/>
    <lineage>
        <taxon>Eukaryota</taxon>
        <taxon>Metazoa</taxon>
        <taxon>Ecdysozoa</taxon>
        <taxon>Nematoda</taxon>
        <taxon>Chromadorea</taxon>
        <taxon>Rhabditida</taxon>
        <taxon>Rhabditina</taxon>
        <taxon>Rhabditomorpha</taxon>
        <taxon>Strongyloidea</taxon>
        <taxon>Strongylidae</taxon>
        <taxon>Cylicocyclus</taxon>
    </lineage>
</organism>
<dbReference type="AlphaFoldDB" id="A0AA36H0Z1"/>
<keyword evidence="4" id="KW-1185">Reference proteome</keyword>
<dbReference type="PANTHER" id="PTHR23020">
    <property type="entry name" value="UNCHARACTERIZED NUCLEAR HORMONE RECEPTOR-RELATED"/>
    <property type="match status" value="1"/>
</dbReference>
<dbReference type="InterPro" id="IPR011009">
    <property type="entry name" value="Kinase-like_dom_sf"/>
</dbReference>
<accession>A0AA36H0Z1</accession>
<dbReference type="InterPro" id="IPR052961">
    <property type="entry name" value="Oxido-Kinase-like_Enzymes"/>
</dbReference>
<dbReference type="InterPro" id="IPR012877">
    <property type="entry name" value="Dhs-27"/>
</dbReference>
<protein>
    <recommendedName>
        <fullName evidence="2">CHK kinase-like domain-containing protein</fullName>
    </recommendedName>
</protein>
<feature type="transmembrane region" description="Helical" evidence="1">
    <location>
        <begin position="248"/>
        <end position="269"/>
    </location>
</feature>
<gene>
    <name evidence="3" type="ORF">CYNAS_LOCUS13768</name>
</gene>
<evidence type="ECO:0000313" key="4">
    <source>
        <dbReference type="Proteomes" id="UP001176961"/>
    </source>
</evidence>
<comment type="caution">
    <text evidence="3">The sequence shown here is derived from an EMBL/GenBank/DDBJ whole genome shotgun (WGS) entry which is preliminary data.</text>
</comment>
<evidence type="ECO:0000256" key="1">
    <source>
        <dbReference type="SAM" id="Phobius"/>
    </source>
</evidence>
<dbReference type="Gene3D" id="3.90.1200.10">
    <property type="match status" value="1"/>
</dbReference>
<evidence type="ECO:0000259" key="2">
    <source>
        <dbReference type="SMART" id="SM00587"/>
    </source>
</evidence>
<keyword evidence="1" id="KW-0812">Transmembrane</keyword>
<reference evidence="3" key="1">
    <citation type="submission" date="2023-07" db="EMBL/GenBank/DDBJ databases">
        <authorList>
            <consortium name="CYATHOMIX"/>
        </authorList>
    </citation>
    <scope>NUCLEOTIDE SEQUENCE</scope>
    <source>
        <strain evidence="3">N/A</strain>
    </source>
</reference>
<dbReference type="SUPFAM" id="SSF56112">
    <property type="entry name" value="Protein kinase-like (PK-like)"/>
    <property type="match status" value="1"/>
</dbReference>
<dbReference type="Proteomes" id="UP001176961">
    <property type="component" value="Unassembled WGS sequence"/>
</dbReference>
<proteinExistence type="predicted"/>
<dbReference type="SMART" id="SM00587">
    <property type="entry name" value="CHK"/>
    <property type="match status" value="1"/>
</dbReference>
<dbReference type="EMBL" id="CATQJL010000305">
    <property type="protein sequence ID" value="CAJ0601785.1"/>
    <property type="molecule type" value="Genomic_DNA"/>
</dbReference>
<sequence length="271" mass="30759">AVRALAYLEAKSLELNDEEKQKVASNPVPIIYPDMIHATAVSKMFQDMYAAAPELEPAGKMLETMTADIVDLELTSTLNKELGMQDVFVHGDLWSANLMWTNAGDGLRLSKIVDYQLAHLGCPAEDLTRLFISTMSGKDRRENWERLLEEFHEYMQKYCLKDLPFSLDQLKESYRRMFPIAGVLLLPVLDMVAKLGLSKLSEEEKTQKQIVLSEKTLALFEDILFFSKRNQDVRPNKNNSTAHPTEKLSLIFLSLGVGITVLYCLLRLLTI</sequence>
<dbReference type="InterPro" id="IPR015897">
    <property type="entry name" value="CHK_kinase-like"/>
</dbReference>
<keyword evidence="1" id="KW-0472">Membrane</keyword>
<dbReference type="Pfam" id="PF07914">
    <property type="entry name" value="DUF1679"/>
    <property type="match status" value="1"/>
</dbReference>